<dbReference type="PANTHER" id="PTHR15913">
    <property type="entry name" value="ACID CLUSTER PROTEIN 33"/>
    <property type="match status" value="1"/>
</dbReference>
<dbReference type="EMBL" id="MVGT01002446">
    <property type="protein sequence ID" value="OVA07656.1"/>
    <property type="molecule type" value="Genomic_DNA"/>
</dbReference>
<evidence type="ECO:0000256" key="5">
    <source>
        <dbReference type="SAM" id="Phobius"/>
    </source>
</evidence>
<feature type="region of interest" description="Disordered" evidence="4">
    <location>
        <begin position="280"/>
        <end position="361"/>
    </location>
</feature>
<dbReference type="SUPFAM" id="SSF53474">
    <property type="entry name" value="alpha/beta-Hydrolases"/>
    <property type="match status" value="1"/>
</dbReference>
<dbReference type="Gene3D" id="3.40.50.1820">
    <property type="entry name" value="alpha/beta hydrolase"/>
    <property type="match status" value="1"/>
</dbReference>
<dbReference type="OrthoDB" id="10264550at2759"/>
<evidence type="ECO:0000313" key="8">
    <source>
        <dbReference type="Proteomes" id="UP000195402"/>
    </source>
</evidence>
<dbReference type="FunCoup" id="A0A200QB24">
    <property type="interactions" value="2303"/>
</dbReference>
<keyword evidence="8" id="KW-1185">Reference proteome</keyword>
<dbReference type="InParanoid" id="A0A200QB24"/>
<dbReference type="InterPro" id="IPR026151">
    <property type="entry name" value="Maspardin"/>
</dbReference>
<keyword evidence="5" id="KW-1133">Transmembrane helix</keyword>
<evidence type="ECO:0000259" key="6">
    <source>
        <dbReference type="Pfam" id="PF00561"/>
    </source>
</evidence>
<dbReference type="Pfam" id="PF00561">
    <property type="entry name" value="Abhydrolase_1"/>
    <property type="match status" value="1"/>
</dbReference>
<feature type="compositionally biased region" description="Polar residues" evidence="4">
    <location>
        <begin position="329"/>
        <end position="342"/>
    </location>
</feature>
<gene>
    <name evidence="7" type="ORF">BVC80_1827g8</name>
</gene>
<dbReference type="STRING" id="56857.A0A200QB24"/>
<keyword evidence="5" id="KW-0472">Membrane</keyword>
<reference evidence="7 8" key="1">
    <citation type="journal article" date="2017" name="Mol. Plant">
        <title>The Genome of Medicinal Plant Macleaya cordata Provides New Insights into Benzylisoquinoline Alkaloids Metabolism.</title>
        <authorList>
            <person name="Liu X."/>
            <person name="Liu Y."/>
            <person name="Huang P."/>
            <person name="Ma Y."/>
            <person name="Qing Z."/>
            <person name="Tang Q."/>
            <person name="Cao H."/>
            <person name="Cheng P."/>
            <person name="Zheng Y."/>
            <person name="Yuan Z."/>
            <person name="Zhou Y."/>
            <person name="Liu J."/>
            <person name="Tang Z."/>
            <person name="Zhuo Y."/>
            <person name="Zhang Y."/>
            <person name="Yu L."/>
            <person name="Huang J."/>
            <person name="Yang P."/>
            <person name="Peng Q."/>
            <person name="Zhang J."/>
            <person name="Jiang W."/>
            <person name="Zhang Z."/>
            <person name="Lin K."/>
            <person name="Ro D.K."/>
            <person name="Chen X."/>
            <person name="Xiong X."/>
            <person name="Shang Y."/>
            <person name="Huang S."/>
            <person name="Zeng J."/>
        </authorList>
    </citation>
    <scope>NUCLEOTIDE SEQUENCE [LARGE SCALE GENOMIC DNA]</scope>
    <source>
        <strain evidence="8">cv. BLH2017</strain>
        <tissue evidence="7">Root</tissue>
    </source>
</reference>
<accession>A0A200QB24</accession>
<feature type="compositionally biased region" description="Basic and acidic residues" evidence="4">
    <location>
        <begin position="316"/>
        <end position="327"/>
    </location>
</feature>
<dbReference type="InterPro" id="IPR029058">
    <property type="entry name" value="AB_hydrolase_fold"/>
</dbReference>
<dbReference type="InterPro" id="IPR000073">
    <property type="entry name" value="AB_hydrolase_1"/>
</dbReference>
<proteinExistence type="predicted"/>
<dbReference type="AlphaFoldDB" id="A0A200QB24"/>
<evidence type="ECO:0000256" key="1">
    <source>
        <dbReference type="ARBA" id="ARBA00004496"/>
    </source>
</evidence>
<feature type="domain" description="AB hydrolase-1" evidence="6">
    <location>
        <begin position="41"/>
        <end position="135"/>
    </location>
</feature>
<evidence type="ECO:0000313" key="7">
    <source>
        <dbReference type="EMBL" id="OVA07656.1"/>
    </source>
</evidence>
<organism evidence="7 8">
    <name type="scientific">Macleaya cordata</name>
    <name type="common">Five-seeded plume-poppy</name>
    <name type="synonym">Bocconia cordata</name>
    <dbReference type="NCBI Taxonomy" id="56857"/>
    <lineage>
        <taxon>Eukaryota</taxon>
        <taxon>Viridiplantae</taxon>
        <taxon>Streptophyta</taxon>
        <taxon>Embryophyta</taxon>
        <taxon>Tracheophyta</taxon>
        <taxon>Spermatophyta</taxon>
        <taxon>Magnoliopsida</taxon>
        <taxon>Ranunculales</taxon>
        <taxon>Papaveraceae</taxon>
        <taxon>Papaveroideae</taxon>
        <taxon>Macleaya</taxon>
    </lineage>
</organism>
<dbReference type="PANTHER" id="PTHR15913:SF0">
    <property type="entry name" value="MASPARDIN"/>
    <property type="match status" value="1"/>
</dbReference>
<sequence length="432" mass="48200">MKGVFSAPGDYIHFKSQVPLHKISIGSKQWRYYEFGPKAVPPLICLPGTAGTADVHYKQIMSLSMKGYRVISVDIPRVWNHHEWIQAFEKFLDAIDVHHVHLYGTSLGGFLAQLFAQHRPRRVRSLILSNSFLETRSFSAAMPWAPVVSWTPSFLLKRHILTGIRDGPHEPFIADSVDFVVSQVETLSREDLASRLTLTADAASIGPLLLSDSFITIMDTNDYCAIPQHLKDQLSEKYPGARRASLKTGGDFPFLSRPDEVNLHLQLHLRRVGVEAKPDLVLRTSRDDSGGSPSGKNDEKEDSDDPPKDNGGGSPSRDDKNNEREDANDPSNDNCEGSANSTYEDHIPPPASDNGDSYNSNEDIPRDAITLLTILGQSKPLLLDCELLEHQFILATQTVQLTQAFIVLYLLPVYAGALYITWIRSLKYRQIV</sequence>
<keyword evidence="3" id="KW-0963">Cytoplasm</keyword>
<keyword evidence="5" id="KW-0812">Transmembrane</keyword>
<dbReference type="OMA" id="CYVQPQK"/>
<feature type="transmembrane region" description="Helical" evidence="5">
    <location>
        <begin position="401"/>
        <end position="422"/>
    </location>
</feature>
<evidence type="ECO:0000256" key="2">
    <source>
        <dbReference type="ARBA" id="ARBA00020148"/>
    </source>
</evidence>
<comment type="subcellular location">
    <subcellularLocation>
        <location evidence="1">Cytoplasm</location>
    </subcellularLocation>
</comment>
<feature type="compositionally biased region" description="Basic and acidic residues" evidence="4">
    <location>
        <begin position="280"/>
        <end position="289"/>
    </location>
</feature>
<name>A0A200QB24_MACCD</name>
<evidence type="ECO:0000256" key="3">
    <source>
        <dbReference type="ARBA" id="ARBA00022490"/>
    </source>
</evidence>
<evidence type="ECO:0000256" key="4">
    <source>
        <dbReference type="SAM" id="MobiDB-lite"/>
    </source>
</evidence>
<dbReference type="Proteomes" id="UP000195402">
    <property type="component" value="Unassembled WGS sequence"/>
</dbReference>
<comment type="caution">
    <text evidence="7">The sequence shown here is derived from an EMBL/GenBank/DDBJ whole genome shotgun (WGS) entry which is preliminary data.</text>
</comment>
<protein>
    <recommendedName>
        <fullName evidence="2">Maspardin</fullName>
    </recommendedName>
</protein>
<dbReference type="GO" id="GO:0005737">
    <property type="term" value="C:cytoplasm"/>
    <property type="evidence" value="ECO:0007669"/>
    <property type="project" value="UniProtKB-SubCell"/>
</dbReference>